<proteinExistence type="predicted"/>
<dbReference type="InterPro" id="IPR052729">
    <property type="entry name" value="Acyl/Acetyltrans_Enzymes"/>
</dbReference>
<organism evidence="2 3">
    <name type="scientific">Aquibium pacificus</name>
    <dbReference type="NCBI Taxonomy" id="3153579"/>
    <lineage>
        <taxon>Bacteria</taxon>
        <taxon>Pseudomonadati</taxon>
        <taxon>Pseudomonadota</taxon>
        <taxon>Alphaproteobacteria</taxon>
        <taxon>Hyphomicrobiales</taxon>
        <taxon>Phyllobacteriaceae</taxon>
        <taxon>Aquibium</taxon>
    </lineage>
</organism>
<dbReference type="InterPro" id="IPR000182">
    <property type="entry name" value="GNAT_dom"/>
</dbReference>
<dbReference type="GO" id="GO:0016746">
    <property type="term" value="F:acyltransferase activity"/>
    <property type="evidence" value="ECO:0007669"/>
    <property type="project" value="UniProtKB-KW"/>
</dbReference>
<dbReference type="Proteomes" id="UP001556692">
    <property type="component" value="Unassembled WGS sequence"/>
</dbReference>
<name>A0ABV3SKS6_9HYPH</name>
<dbReference type="Pfam" id="PF13508">
    <property type="entry name" value="Acetyltransf_7"/>
    <property type="match status" value="1"/>
</dbReference>
<dbReference type="SUPFAM" id="SSF55729">
    <property type="entry name" value="Acyl-CoA N-acyltransferases (Nat)"/>
    <property type="match status" value="1"/>
</dbReference>
<keyword evidence="3" id="KW-1185">Reference proteome</keyword>
<feature type="domain" description="N-acetyltransferase" evidence="1">
    <location>
        <begin position="5"/>
        <end position="134"/>
    </location>
</feature>
<dbReference type="Gene3D" id="3.40.630.30">
    <property type="match status" value="1"/>
</dbReference>
<dbReference type="PANTHER" id="PTHR47237">
    <property type="entry name" value="SLL0310 PROTEIN"/>
    <property type="match status" value="1"/>
</dbReference>
<protein>
    <submittedName>
        <fullName evidence="2">GNAT family N-acetyltransferase</fullName>
        <ecNumber evidence="2">2.3.1.-</ecNumber>
    </submittedName>
</protein>
<reference evidence="2 3" key="1">
    <citation type="submission" date="2024-05" db="EMBL/GenBank/DDBJ databases">
        <authorList>
            <person name="Jiang F."/>
        </authorList>
    </citation>
    <scope>NUCLEOTIDE SEQUENCE [LARGE SCALE GENOMIC DNA]</scope>
    <source>
        <strain evidence="2 3">LZ166</strain>
    </source>
</reference>
<dbReference type="Gene3D" id="3.40.630.90">
    <property type="match status" value="1"/>
</dbReference>
<sequence>MTQTLAFRRFGPDHIDAAVRLSLAAGWPHRHEDWALLVSLGRGHVALHRDTVVATALATPMGDLAMANMIIVDATMRGRGLGRQIMERSLELLAPQEWRLTATELGLPLYRKLGFESWGTVHQHQAVLPTLTVLTAPAGVRLATAANLPAIAAMDLAATGADRAALLARLCANGRVAFAEGHGFAVLHEFGRGGMVGPVVAQDQAVAQDLLTFLLAGQAGRFVRVDAAQDAGEDSGLSDWLIEIGLPHVDTGIAMRRGTPTAPQGGFRRFGLVTQALG</sequence>
<dbReference type="Pfam" id="PF18014">
    <property type="entry name" value="Acetyltransf_18"/>
    <property type="match status" value="1"/>
</dbReference>
<evidence type="ECO:0000259" key="1">
    <source>
        <dbReference type="PROSITE" id="PS51186"/>
    </source>
</evidence>
<accession>A0ABV3SKS6</accession>
<dbReference type="EMBL" id="JBDPGJ010000004">
    <property type="protein sequence ID" value="MEX0407385.1"/>
    <property type="molecule type" value="Genomic_DNA"/>
</dbReference>
<keyword evidence="2" id="KW-0012">Acyltransferase</keyword>
<evidence type="ECO:0000313" key="2">
    <source>
        <dbReference type="EMBL" id="MEX0407385.1"/>
    </source>
</evidence>
<dbReference type="InterPro" id="IPR041496">
    <property type="entry name" value="YitH/HolE_GNAT"/>
</dbReference>
<dbReference type="InterPro" id="IPR016181">
    <property type="entry name" value="Acyl_CoA_acyltransferase"/>
</dbReference>
<comment type="caution">
    <text evidence="2">The sequence shown here is derived from an EMBL/GenBank/DDBJ whole genome shotgun (WGS) entry which is preliminary data.</text>
</comment>
<dbReference type="PANTHER" id="PTHR47237:SF2">
    <property type="entry name" value="BLL4206 PROTEIN"/>
    <property type="match status" value="1"/>
</dbReference>
<evidence type="ECO:0000313" key="3">
    <source>
        <dbReference type="Proteomes" id="UP001556692"/>
    </source>
</evidence>
<gene>
    <name evidence="2" type="ORF">ABGN05_17135</name>
</gene>
<keyword evidence="2" id="KW-0808">Transferase</keyword>
<dbReference type="EC" id="2.3.1.-" evidence="2"/>
<dbReference type="PROSITE" id="PS51186">
    <property type="entry name" value="GNAT"/>
    <property type="match status" value="1"/>
</dbReference>
<dbReference type="RefSeq" id="WP_367955267.1">
    <property type="nucleotide sequence ID" value="NZ_JBDPGJ010000004.1"/>
</dbReference>